<accession>A0A5C6ARR3</accession>
<protein>
    <submittedName>
        <fullName evidence="2">Uncharacterized protein</fullName>
    </submittedName>
</protein>
<reference evidence="2 3" key="1">
    <citation type="submission" date="2019-02" db="EMBL/GenBank/DDBJ databases">
        <title>Deep-cultivation of Planctomycetes and their phenomic and genomic characterization uncovers novel biology.</title>
        <authorList>
            <person name="Wiegand S."/>
            <person name="Jogler M."/>
            <person name="Boedeker C."/>
            <person name="Pinto D."/>
            <person name="Vollmers J."/>
            <person name="Rivas-Marin E."/>
            <person name="Kohn T."/>
            <person name="Peeters S.H."/>
            <person name="Heuer A."/>
            <person name="Rast P."/>
            <person name="Oberbeckmann S."/>
            <person name="Bunk B."/>
            <person name="Jeske O."/>
            <person name="Meyerdierks A."/>
            <person name="Storesund J.E."/>
            <person name="Kallscheuer N."/>
            <person name="Luecker S."/>
            <person name="Lage O.M."/>
            <person name="Pohl T."/>
            <person name="Merkel B.J."/>
            <person name="Hornburger P."/>
            <person name="Mueller R.-W."/>
            <person name="Bruemmer F."/>
            <person name="Labrenz M."/>
            <person name="Spormann A.M."/>
            <person name="Op Den Camp H."/>
            <person name="Overmann J."/>
            <person name="Amann R."/>
            <person name="Jetten M.S.M."/>
            <person name="Mascher T."/>
            <person name="Medema M.H."/>
            <person name="Devos D.P."/>
            <person name="Kaster A.-K."/>
            <person name="Ovreas L."/>
            <person name="Rohde M."/>
            <person name="Galperin M.Y."/>
            <person name="Jogler C."/>
        </authorList>
    </citation>
    <scope>NUCLEOTIDE SEQUENCE [LARGE SCALE GENOMIC DNA]</scope>
    <source>
        <strain evidence="2 3">Pla52n</strain>
    </source>
</reference>
<evidence type="ECO:0000313" key="2">
    <source>
        <dbReference type="EMBL" id="TWU02390.1"/>
    </source>
</evidence>
<evidence type="ECO:0000256" key="1">
    <source>
        <dbReference type="SAM" id="MobiDB-lite"/>
    </source>
</evidence>
<organism evidence="2 3">
    <name type="scientific">Stieleria varia</name>
    <dbReference type="NCBI Taxonomy" id="2528005"/>
    <lineage>
        <taxon>Bacteria</taxon>
        <taxon>Pseudomonadati</taxon>
        <taxon>Planctomycetota</taxon>
        <taxon>Planctomycetia</taxon>
        <taxon>Pirellulales</taxon>
        <taxon>Pirellulaceae</taxon>
        <taxon>Stieleria</taxon>
    </lineage>
</organism>
<name>A0A5C6ARR3_9BACT</name>
<evidence type="ECO:0000313" key="3">
    <source>
        <dbReference type="Proteomes" id="UP000320176"/>
    </source>
</evidence>
<proteinExistence type="predicted"/>
<keyword evidence="3" id="KW-1185">Reference proteome</keyword>
<dbReference type="AlphaFoldDB" id="A0A5C6ARR3"/>
<feature type="compositionally biased region" description="Basic and acidic residues" evidence="1">
    <location>
        <begin position="17"/>
        <end position="29"/>
    </location>
</feature>
<dbReference type="Proteomes" id="UP000320176">
    <property type="component" value="Unassembled WGS sequence"/>
</dbReference>
<dbReference type="EMBL" id="SJPN01000004">
    <property type="protein sequence ID" value="TWU02390.1"/>
    <property type="molecule type" value="Genomic_DNA"/>
</dbReference>
<gene>
    <name evidence="2" type="ORF">Pla52n_34400</name>
</gene>
<feature type="region of interest" description="Disordered" evidence="1">
    <location>
        <begin position="1"/>
        <end position="29"/>
    </location>
</feature>
<sequence length="29" mass="3227">MKKASDALVQPTAVDEVTSRCNEKHHEDS</sequence>
<comment type="caution">
    <text evidence="2">The sequence shown here is derived from an EMBL/GenBank/DDBJ whole genome shotgun (WGS) entry which is preliminary data.</text>
</comment>